<dbReference type="InterPro" id="IPR045584">
    <property type="entry name" value="Pilin-like"/>
</dbReference>
<evidence type="ECO:0000313" key="7">
    <source>
        <dbReference type="EMBL" id="OGC57791.1"/>
    </source>
</evidence>
<evidence type="ECO:0008006" key="9">
    <source>
        <dbReference type="Google" id="ProtNLM"/>
    </source>
</evidence>
<dbReference type="InterPro" id="IPR012902">
    <property type="entry name" value="N_methyl_site"/>
</dbReference>
<evidence type="ECO:0000256" key="1">
    <source>
        <dbReference type="ARBA" id="ARBA00004167"/>
    </source>
</evidence>
<evidence type="ECO:0000256" key="3">
    <source>
        <dbReference type="ARBA" id="ARBA00022692"/>
    </source>
</evidence>
<comment type="subcellular location">
    <subcellularLocation>
        <location evidence="1">Membrane</location>
        <topology evidence="1">Single-pass membrane protein</topology>
    </subcellularLocation>
</comment>
<dbReference type="PANTHER" id="PTHR30093:SF44">
    <property type="entry name" value="TYPE II SECRETION SYSTEM CORE PROTEIN G"/>
    <property type="match status" value="1"/>
</dbReference>
<dbReference type="EMBL" id="MEVN01000005">
    <property type="protein sequence ID" value="OGC57791.1"/>
    <property type="molecule type" value="Genomic_DNA"/>
</dbReference>
<dbReference type="Proteomes" id="UP000177763">
    <property type="component" value="Unassembled WGS sequence"/>
</dbReference>
<protein>
    <recommendedName>
        <fullName evidence="9">Type II secretion system protein GspG C-terminal domain-containing protein</fullName>
    </recommendedName>
</protein>
<dbReference type="NCBIfam" id="TIGR02532">
    <property type="entry name" value="IV_pilin_GFxxxE"/>
    <property type="match status" value="1"/>
</dbReference>
<dbReference type="Pfam" id="PF07963">
    <property type="entry name" value="N_methyl"/>
    <property type="match status" value="1"/>
</dbReference>
<dbReference type="PROSITE" id="PS00409">
    <property type="entry name" value="PROKAR_NTER_METHYL"/>
    <property type="match status" value="1"/>
</dbReference>
<dbReference type="Gene3D" id="3.30.700.10">
    <property type="entry name" value="Glycoprotein, Type 4 Pilin"/>
    <property type="match status" value="1"/>
</dbReference>
<keyword evidence="3 6" id="KW-0812">Transmembrane</keyword>
<accession>A0A1F4VKR7</accession>
<reference evidence="7 8" key="1">
    <citation type="journal article" date="2016" name="Nat. Commun.">
        <title>Thousands of microbial genomes shed light on interconnected biogeochemical processes in an aquifer system.</title>
        <authorList>
            <person name="Anantharaman K."/>
            <person name="Brown C.T."/>
            <person name="Hug L.A."/>
            <person name="Sharon I."/>
            <person name="Castelle C.J."/>
            <person name="Probst A.J."/>
            <person name="Thomas B.C."/>
            <person name="Singh A."/>
            <person name="Wilkins M.J."/>
            <person name="Karaoz U."/>
            <person name="Brodie E.L."/>
            <person name="Williams K.H."/>
            <person name="Hubbard S.S."/>
            <person name="Banfield J.F."/>
        </authorList>
    </citation>
    <scope>NUCLEOTIDE SEQUENCE [LARGE SCALE GENOMIC DNA]</scope>
</reference>
<proteinExistence type="predicted"/>
<dbReference type="PANTHER" id="PTHR30093">
    <property type="entry name" value="GENERAL SECRETION PATHWAY PROTEIN G"/>
    <property type="match status" value="1"/>
</dbReference>
<feature type="transmembrane region" description="Helical" evidence="6">
    <location>
        <begin position="7"/>
        <end position="31"/>
    </location>
</feature>
<dbReference type="SUPFAM" id="SSF54523">
    <property type="entry name" value="Pili subunits"/>
    <property type="match status" value="1"/>
</dbReference>
<evidence type="ECO:0000256" key="4">
    <source>
        <dbReference type="ARBA" id="ARBA00022989"/>
    </source>
</evidence>
<dbReference type="AlphaFoldDB" id="A0A1F4VKR7"/>
<keyword evidence="2" id="KW-0488">Methylation</keyword>
<name>A0A1F4VKR7_UNCKA</name>
<evidence type="ECO:0000313" key="8">
    <source>
        <dbReference type="Proteomes" id="UP000177763"/>
    </source>
</evidence>
<keyword evidence="4 6" id="KW-1133">Transmembrane helix</keyword>
<gene>
    <name evidence="7" type="ORF">A3H26_00725</name>
</gene>
<evidence type="ECO:0000256" key="5">
    <source>
        <dbReference type="ARBA" id="ARBA00023136"/>
    </source>
</evidence>
<evidence type="ECO:0000256" key="2">
    <source>
        <dbReference type="ARBA" id="ARBA00022481"/>
    </source>
</evidence>
<keyword evidence="5 6" id="KW-0472">Membrane</keyword>
<dbReference type="GO" id="GO:0016020">
    <property type="term" value="C:membrane"/>
    <property type="evidence" value="ECO:0007669"/>
    <property type="project" value="UniProtKB-SubCell"/>
</dbReference>
<sequence length="175" mass="18435">MRSTAKGFTLIELLLVILIIGVLTGVTLTVINSGGIRSKARDAQRVSDLKKIQTALELYFADSRAYPASSAWILVTGSGDILSSTLKPNYINAFPVDPVSTPGAPTDACSSPTSYRYNYQTSGSGSNYILTAIMEVSTSNDGFECSSLNNIVSGTVGGCSPWTATSDVCYGVENP</sequence>
<evidence type="ECO:0000256" key="6">
    <source>
        <dbReference type="SAM" id="Phobius"/>
    </source>
</evidence>
<comment type="caution">
    <text evidence="7">The sequence shown here is derived from an EMBL/GenBank/DDBJ whole genome shotgun (WGS) entry which is preliminary data.</text>
</comment>
<dbReference type="STRING" id="1802630.A3H26_00725"/>
<organism evidence="7 8">
    <name type="scientific">candidate division WWE3 bacterium RIFCSPLOWO2_12_FULL_36_10</name>
    <dbReference type="NCBI Taxonomy" id="1802630"/>
    <lineage>
        <taxon>Bacteria</taxon>
        <taxon>Katanobacteria</taxon>
    </lineage>
</organism>